<dbReference type="OrthoDB" id="2747698at2759"/>
<evidence type="ECO:0000256" key="1">
    <source>
        <dbReference type="SAM" id="MobiDB-lite"/>
    </source>
</evidence>
<feature type="region of interest" description="Disordered" evidence="1">
    <location>
        <begin position="236"/>
        <end position="271"/>
    </location>
</feature>
<reference evidence="2" key="1">
    <citation type="submission" date="2019-01" db="EMBL/GenBank/DDBJ databases">
        <title>Draft genome sequences of three monokaryotic isolates of the white-rot basidiomycete fungus Dichomitus squalens.</title>
        <authorList>
            <consortium name="DOE Joint Genome Institute"/>
            <person name="Lopez S.C."/>
            <person name="Andreopoulos B."/>
            <person name="Pangilinan J."/>
            <person name="Lipzen A."/>
            <person name="Riley R."/>
            <person name="Ahrendt S."/>
            <person name="Ng V."/>
            <person name="Barry K."/>
            <person name="Daum C."/>
            <person name="Grigoriev I.V."/>
            <person name="Hilden K.S."/>
            <person name="Makela M.R."/>
            <person name="de Vries R.P."/>
        </authorList>
    </citation>
    <scope>NUCLEOTIDE SEQUENCE [LARGE SCALE GENOMIC DNA]</scope>
    <source>
        <strain evidence="2">OM18370.1</strain>
    </source>
</reference>
<feature type="region of interest" description="Disordered" evidence="1">
    <location>
        <begin position="67"/>
        <end position="224"/>
    </location>
</feature>
<feature type="compositionally biased region" description="Pro residues" evidence="1">
    <location>
        <begin position="94"/>
        <end position="108"/>
    </location>
</feature>
<feature type="compositionally biased region" description="Polar residues" evidence="1">
    <location>
        <begin position="202"/>
        <end position="224"/>
    </location>
</feature>
<sequence>MPATKRPADDAILPLRVPKQPKRTTTHPLGGNSSPSQHEALLARWSKVGMEFVALMKDTVLSVIGSGRDAPESLSVPPPTNNLPAANGHASGPIPSPSPSPPPAPPPRASTSAHRLPTRPRIPPFPTEPGTSSHTAIQLSTSAPAATETHRRIQSSQSNVDVSQPPIRPKYVPPRPNAVASTSKTTLPALEDPKVSGFPGGAQSTGLMSPPSTQASESSIRSVVTQKYPEVGAALQQERRRRKRSAKYIERPHIHAKEHKARVEAENRRMREEMERELYSLKRSRGKYKHY</sequence>
<protein>
    <submittedName>
        <fullName evidence="2">Uncharacterized protein</fullName>
    </submittedName>
</protein>
<feature type="compositionally biased region" description="Basic and acidic residues" evidence="1">
    <location>
        <begin position="247"/>
        <end position="271"/>
    </location>
</feature>
<name>A0A4Q9N374_9APHY</name>
<proteinExistence type="predicted"/>
<dbReference type="EMBL" id="ML143387">
    <property type="protein sequence ID" value="TBU35010.1"/>
    <property type="molecule type" value="Genomic_DNA"/>
</dbReference>
<dbReference type="Proteomes" id="UP000292957">
    <property type="component" value="Unassembled WGS sequence"/>
</dbReference>
<dbReference type="AlphaFoldDB" id="A0A4Q9N374"/>
<feature type="compositionally biased region" description="Pro residues" evidence="1">
    <location>
        <begin position="166"/>
        <end position="176"/>
    </location>
</feature>
<feature type="region of interest" description="Disordered" evidence="1">
    <location>
        <begin position="1"/>
        <end position="40"/>
    </location>
</feature>
<accession>A0A4Q9N374</accession>
<gene>
    <name evidence="2" type="ORF">BD311DRAFT_773172</name>
</gene>
<organism evidence="2">
    <name type="scientific">Dichomitus squalens</name>
    <dbReference type="NCBI Taxonomy" id="114155"/>
    <lineage>
        <taxon>Eukaryota</taxon>
        <taxon>Fungi</taxon>
        <taxon>Dikarya</taxon>
        <taxon>Basidiomycota</taxon>
        <taxon>Agaricomycotina</taxon>
        <taxon>Agaricomycetes</taxon>
        <taxon>Polyporales</taxon>
        <taxon>Polyporaceae</taxon>
        <taxon>Dichomitus</taxon>
    </lineage>
</organism>
<evidence type="ECO:0000313" key="2">
    <source>
        <dbReference type="EMBL" id="TBU35010.1"/>
    </source>
</evidence>
<feature type="compositionally biased region" description="Polar residues" evidence="1">
    <location>
        <begin position="129"/>
        <end position="144"/>
    </location>
</feature>